<name>H8GIG0_METAL</name>
<protein>
    <submittedName>
        <fullName evidence="2">General secretion pathway protein M</fullName>
    </submittedName>
</protein>
<organism evidence="2 3">
    <name type="scientific">Methylomicrobium album BG8</name>
    <dbReference type="NCBI Taxonomy" id="686340"/>
    <lineage>
        <taxon>Bacteria</taxon>
        <taxon>Pseudomonadati</taxon>
        <taxon>Pseudomonadota</taxon>
        <taxon>Gammaproteobacteria</taxon>
        <taxon>Methylococcales</taxon>
        <taxon>Methylococcaceae</taxon>
        <taxon>Methylomicrobium</taxon>
    </lineage>
</organism>
<evidence type="ECO:0000256" key="1">
    <source>
        <dbReference type="SAM" id="Phobius"/>
    </source>
</evidence>
<dbReference type="AlphaFoldDB" id="H8GIG0"/>
<keyword evidence="1" id="KW-0812">Transmembrane</keyword>
<dbReference type="Proteomes" id="UP000005090">
    <property type="component" value="Chromosome"/>
</dbReference>
<dbReference type="InterPro" id="IPR014717">
    <property type="entry name" value="Transl_elong_EF1B/ribsomal_bS6"/>
</dbReference>
<dbReference type="InterPro" id="IPR034756">
    <property type="entry name" value="T2SSM_b"/>
</dbReference>
<evidence type="ECO:0000313" key="2">
    <source>
        <dbReference type="EMBL" id="EIC31472.1"/>
    </source>
</evidence>
<keyword evidence="1" id="KW-1133">Transmembrane helix</keyword>
<dbReference type="RefSeq" id="WP_005374851.1">
    <property type="nucleotide sequence ID" value="NZ_CM001475.1"/>
</dbReference>
<dbReference type="STRING" id="686340.Metal_3830"/>
<sequence length="195" mass="21900">MSNEKNRNIERWLAIGLLAALVLLLIAAVFVPVVGKWIALREEKDQLAIKLRQYERILAGKDAVVKGMGSVKEAIQAQNYFNSQTTEALASAEVQEFIKKAIVDAGGKLSSTQALPVRSKDNFSLLTVSVRMTGNSEVLRSVLYRLETSAPLIIIDQLDIRPMRGVRNRRTRQIEQTNDLNINFQAVSFMRKKTE</sequence>
<keyword evidence="3" id="KW-1185">Reference proteome</keyword>
<dbReference type="Gene3D" id="3.30.70.60">
    <property type="match status" value="1"/>
</dbReference>
<keyword evidence="1" id="KW-0472">Membrane</keyword>
<gene>
    <name evidence="2" type="ORF">Metal_3830</name>
</gene>
<dbReference type="NCBIfam" id="NF040576">
    <property type="entry name" value="T2SS_GspM_XpsM"/>
    <property type="match status" value="1"/>
</dbReference>
<dbReference type="Pfam" id="PF10741">
    <property type="entry name" value="T2SSM_b"/>
    <property type="match status" value="1"/>
</dbReference>
<accession>H8GIG0</accession>
<reference evidence="2 3" key="1">
    <citation type="journal article" date="2013" name="Genome Announc.">
        <title>Genome Sequence of the Obligate Gammaproteobacterial Methanotroph Methylomicrobium album Strain BG8.</title>
        <authorList>
            <person name="Kits K.D."/>
            <person name="Kalyuzhnaya M.G."/>
            <person name="Klotz M.G."/>
            <person name="Jetten M.S."/>
            <person name="Op den Camp H.J."/>
            <person name="Vuilleumier S."/>
            <person name="Bringel F."/>
            <person name="Dispirito A.A."/>
            <person name="Murrell J.C."/>
            <person name="Bruce D."/>
            <person name="Cheng J.F."/>
            <person name="Copeland A."/>
            <person name="Goodwin L."/>
            <person name="Hauser L."/>
            <person name="Lajus A."/>
            <person name="Land M.L."/>
            <person name="Lapidus A."/>
            <person name="Lucas S."/>
            <person name="Medigue C."/>
            <person name="Pitluck S."/>
            <person name="Woyke T."/>
            <person name="Zeytun A."/>
            <person name="Stein L.Y."/>
        </authorList>
    </citation>
    <scope>NUCLEOTIDE SEQUENCE [LARGE SCALE GENOMIC DNA]</scope>
    <source>
        <strain evidence="2 3">BG8</strain>
    </source>
</reference>
<dbReference type="HOGENOM" id="CLU_116595_1_0_6"/>
<feature type="transmembrane region" description="Helical" evidence="1">
    <location>
        <begin position="12"/>
        <end position="34"/>
    </location>
</feature>
<dbReference type="EMBL" id="CM001475">
    <property type="protein sequence ID" value="EIC31472.1"/>
    <property type="molecule type" value="Genomic_DNA"/>
</dbReference>
<proteinExistence type="predicted"/>
<dbReference type="eggNOG" id="ENOG5030CV1">
    <property type="taxonomic scope" value="Bacteria"/>
</dbReference>
<evidence type="ECO:0000313" key="3">
    <source>
        <dbReference type="Proteomes" id="UP000005090"/>
    </source>
</evidence>